<feature type="transmembrane region" description="Helical" evidence="1">
    <location>
        <begin position="12"/>
        <end position="33"/>
    </location>
</feature>
<dbReference type="VEuPathDB" id="TriTrypDB:BSAL_70495"/>
<proteinExistence type="predicted"/>
<dbReference type="OMA" id="FKEQWYQ"/>
<dbReference type="OrthoDB" id="268405at2759"/>
<dbReference type="EMBL" id="CYKH01000514">
    <property type="protein sequence ID" value="CUG04221.1"/>
    <property type="molecule type" value="Genomic_DNA"/>
</dbReference>
<organism evidence="2 3">
    <name type="scientific">Bodo saltans</name>
    <name type="common">Flagellated protozoan</name>
    <dbReference type="NCBI Taxonomy" id="75058"/>
    <lineage>
        <taxon>Eukaryota</taxon>
        <taxon>Discoba</taxon>
        <taxon>Euglenozoa</taxon>
        <taxon>Kinetoplastea</taxon>
        <taxon>Metakinetoplastina</taxon>
        <taxon>Eubodonida</taxon>
        <taxon>Bodonidae</taxon>
        <taxon>Bodo</taxon>
    </lineage>
</organism>
<accession>A0A0S4J1K9</accession>
<keyword evidence="1" id="KW-1133">Transmembrane helix</keyword>
<keyword evidence="3" id="KW-1185">Reference proteome</keyword>
<keyword evidence="1 2" id="KW-0812">Transmembrane</keyword>
<gene>
    <name evidence="2" type="ORF">BSAL_70495</name>
</gene>
<evidence type="ECO:0000256" key="1">
    <source>
        <dbReference type="SAM" id="Phobius"/>
    </source>
</evidence>
<dbReference type="Proteomes" id="UP000051952">
    <property type="component" value="Unassembled WGS sequence"/>
</dbReference>
<evidence type="ECO:0000313" key="2">
    <source>
        <dbReference type="EMBL" id="CUG04221.1"/>
    </source>
</evidence>
<sequence length="99" mass="11412">MVTKFRRIAAKMELYGICLLWPIAAVGVVVGSYKLFMWSYGGKECFRFIVIQEPFKEQWYQANPKAVLGRETPLANVPKFLETPGHDDGNVQHNHHNNY</sequence>
<keyword evidence="1" id="KW-0472">Membrane</keyword>
<dbReference type="AlphaFoldDB" id="A0A0S4J1K9"/>
<protein>
    <submittedName>
        <fullName evidence="2">Transmembrane protein, putative</fullName>
    </submittedName>
</protein>
<reference evidence="3" key="1">
    <citation type="submission" date="2015-09" db="EMBL/GenBank/DDBJ databases">
        <authorList>
            <consortium name="Pathogen Informatics"/>
        </authorList>
    </citation>
    <scope>NUCLEOTIDE SEQUENCE [LARGE SCALE GENOMIC DNA]</scope>
    <source>
        <strain evidence="3">Lake Konstanz</strain>
    </source>
</reference>
<evidence type="ECO:0000313" key="3">
    <source>
        <dbReference type="Proteomes" id="UP000051952"/>
    </source>
</evidence>
<name>A0A0S4J1K9_BODSA</name>